<evidence type="ECO:0000313" key="5">
    <source>
        <dbReference type="EMBL" id="OAK56223.1"/>
    </source>
</evidence>
<name>A0A177YL38_9NOCA</name>
<accession>A0A177YL38</accession>
<dbReference type="PANTHER" id="PTHR24321:SF8">
    <property type="entry name" value="ESTRADIOL 17-BETA-DEHYDROGENASE 8-RELATED"/>
    <property type="match status" value="1"/>
</dbReference>
<gene>
    <name evidence="5" type="ORF">A3K89_17250</name>
</gene>
<keyword evidence="3" id="KW-0520">NAD</keyword>
<comment type="similarity">
    <text evidence="1 4">Belongs to the short-chain dehydrogenases/reductases (SDR) family.</text>
</comment>
<evidence type="ECO:0000256" key="2">
    <source>
        <dbReference type="ARBA" id="ARBA00023002"/>
    </source>
</evidence>
<dbReference type="InterPro" id="IPR036291">
    <property type="entry name" value="NAD(P)-bd_dom_sf"/>
</dbReference>
<dbReference type="InterPro" id="IPR002347">
    <property type="entry name" value="SDR_fam"/>
</dbReference>
<dbReference type="FunFam" id="3.40.50.720:FF:000084">
    <property type="entry name" value="Short-chain dehydrogenase reductase"/>
    <property type="match status" value="1"/>
</dbReference>
<dbReference type="Gene3D" id="3.40.50.720">
    <property type="entry name" value="NAD(P)-binding Rossmann-like Domain"/>
    <property type="match status" value="1"/>
</dbReference>
<dbReference type="InterPro" id="IPR020904">
    <property type="entry name" value="Sc_DH/Rdtase_CS"/>
</dbReference>
<dbReference type="NCBIfam" id="NF009467">
    <property type="entry name" value="PRK12826.1-3"/>
    <property type="match status" value="1"/>
</dbReference>
<dbReference type="EMBL" id="LVHI01000005">
    <property type="protein sequence ID" value="OAK56223.1"/>
    <property type="molecule type" value="Genomic_DNA"/>
</dbReference>
<dbReference type="AlphaFoldDB" id="A0A177YL38"/>
<dbReference type="Pfam" id="PF00106">
    <property type="entry name" value="adh_short"/>
    <property type="match status" value="1"/>
</dbReference>
<evidence type="ECO:0000313" key="6">
    <source>
        <dbReference type="Proteomes" id="UP000077519"/>
    </source>
</evidence>
<evidence type="ECO:0000256" key="1">
    <source>
        <dbReference type="ARBA" id="ARBA00006484"/>
    </source>
</evidence>
<dbReference type="PRINTS" id="PR00081">
    <property type="entry name" value="GDHRDH"/>
</dbReference>
<keyword evidence="2" id="KW-0560">Oxidoreductase</keyword>
<reference evidence="5 6" key="1">
    <citation type="submission" date="2016-03" db="EMBL/GenBank/DDBJ databases">
        <title>Genome sequence of Rhodococcus kyotonensis KB10.</title>
        <authorList>
            <person name="Jeong H."/>
            <person name="Hong C.E."/>
            <person name="Jo S.H."/>
            <person name="Park J.M."/>
        </authorList>
    </citation>
    <scope>NUCLEOTIDE SEQUENCE [LARGE SCALE GENOMIC DNA]</scope>
    <source>
        <strain evidence="5 6">KB10</strain>
    </source>
</reference>
<evidence type="ECO:0000256" key="4">
    <source>
        <dbReference type="RuleBase" id="RU000363"/>
    </source>
</evidence>
<dbReference type="PROSITE" id="PS00061">
    <property type="entry name" value="ADH_SHORT"/>
    <property type="match status" value="1"/>
</dbReference>
<protein>
    <submittedName>
        <fullName evidence="5">3-ketoacyl-ACP reductase</fullName>
    </submittedName>
</protein>
<dbReference type="NCBIfam" id="TIGR03971">
    <property type="entry name" value="SDR_subfam_1"/>
    <property type="match status" value="1"/>
</dbReference>
<dbReference type="Proteomes" id="UP000077519">
    <property type="component" value="Unassembled WGS sequence"/>
</dbReference>
<dbReference type="RefSeq" id="WP_068422419.1">
    <property type="nucleotide sequence ID" value="NZ_LVHI01000005.1"/>
</dbReference>
<dbReference type="GO" id="GO:0016491">
    <property type="term" value="F:oxidoreductase activity"/>
    <property type="evidence" value="ECO:0007669"/>
    <property type="project" value="UniProtKB-KW"/>
</dbReference>
<organism evidence="5 6">
    <name type="scientific">Rhodococcoides kyotonense</name>
    <dbReference type="NCBI Taxonomy" id="398843"/>
    <lineage>
        <taxon>Bacteria</taxon>
        <taxon>Bacillati</taxon>
        <taxon>Actinomycetota</taxon>
        <taxon>Actinomycetes</taxon>
        <taxon>Mycobacteriales</taxon>
        <taxon>Nocardiaceae</taxon>
        <taxon>Rhodococcoides</taxon>
    </lineage>
</organism>
<dbReference type="PANTHER" id="PTHR24321">
    <property type="entry name" value="DEHYDROGENASES, SHORT CHAIN"/>
    <property type="match status" value="1"/>
</dbReference>
<dbReference type="PRINTS" id="PR00080">
    <property type="entry name" value="SDRFAMILY"/>
</dbReference>
<dbReference type="SUPFAM" id="SSF51735">
    <property type="entry name" value="NAD(P)-binding Rossmann-fold domains"/>
    <property type="match status" value="1"/>
</dbReference>
<proteinExistence type="inferred from homology"/>
<dbReference type="CDD" id="cd05233">
    <property type="entry name" value="SDR_c"/>
    <property type="match status" value="1"/>
</dbReference>
<comment type="caution">
    <text evidence="5">The sequence shown here is derived from an EMBL/GenBank/DDBJ whole genome shotgun (WGS) entry which is preliminary data.</text>
</comment>
<dbReference type="InterPro" id="IPR023985">
    <property type="entry name" value="SDR_subfam_1"/>
</dbReference>
<keyword evidence="6" id="KW-1185">Reference proteome</keyword>
<sequence>MPRVEGKVALVTGAARGQGRSHAVKLAEEGADVILVDVPNDIVDIGYPTGTAEELAQTAKEVESHDRRAIVVQTDVRDLPTLTAAVDNAVAELGRLDIVSANAGIASVPYLSQDIPEATWRQMIDINLTGVWHTAKVSIPHILAGGRGGSIVLTSSAAGLKGYAHISHYSAAKHGVVGLMRSLALELAPERVRVNSLHPTQVDTPMIQNEGTYRIFNPGIDNPTREDFEVASTTTNALPIPWVEPVDVSNALLFLVSDEARYITGAAIPVDAGTTIK</sequence>
<evidence type="ECO:0000256" key="3">
    <source>
        <dbReference type="ARBA" id="ARBA00023027"/>
    </source>
</evidence>